<evidence type="ECO:0000313" key="5">
    <source>
        <dbReference type="Proteomes" id="UP000019131"/>
    </source>
</evidence>
<comment type="caution">
    <text evidence="4">The sequence shown here is derived from an EMBL/GenBank/DDBJ whole genome shotgun (WGS) entry which is preliminary data.</text>
</comment>
<dbReference type="EMBL" id="BAIV01000031">
    <property type="protein sequence ID" value="GAE85786.1"/>
    <property type="molecule type" value="Genomic_DNA"/>
</dbReference>
<evidence type="ECO:0000256" key="2">
    <source>
        <dbReference type="ARBA" id="ARBA00011245"/>
    </source>
</evidence>
<name>W4UXW3_9BACE</name>
<dbReference type="InterPro" id="IPR011013">
    <property type="entry name" value="Gal_mutarotase_sf_dom"/>
</dbReference>
<protein>
    <submittedName>
        <fullName evidence="4">Aldose 1-epimerase</fullName>
    </submittedName>
</protein>
<reference evidence="4 5" key="1">
    <citation type="journal article" date="2014" name="Genome Announc.">
        <title>Draft Genome Sequence of Bacteroides reticulotermitis Strain JCM 10512T, Isolated from the Gut of a Termite.</title>
        <authorList>
            <person name="Yuki M."/>
            <person name="Oshima K."/>
            <person name="Suda W."/>
            <person name="Sakamoto M."/>
            <person name="Iida T."/>
            <person name="Hattori M."/>
            <person name="Ohkuma M."/>
        </authorList>
    </citation>
    <scope>NUCLEOTIDE SEQUENCE [LARGE SCALE GENOMIC DNA]</scope>
    <source>
        <strain evidence="4 5">JCM 10512</strain>
    </source>
</reference>
<dbReference type="Pfam" id="PF01263">
    <property type="entry name" value="Aldose_epim"/>
    <property type="match status" value="1"/>
</dbReference>
<sequence length="128" mass="14200">MDFRTPHALGERINDKFQQLIHGAGYDHCYVLNKLEVGSLDLAATCKDPESGRTMEVYTTETGVQLYTGNWLGGFEGAHGATFPARSAFCFEAQCFPDTPNKAHFPSATLLPGDEYQQITIYKFGVEE</sequence>
<dbReference type="AlphaFoldDB" id="W4UXW3"/>
<comment type="subunit">
    <text evidence="2">Monomer.</text>
</comment>
<dbReference type="GO" id="GO:0005737">
    <property type="term" value="C:cytoplasm"/>
    <property type="evidence" value="ECO:0007669"/>
    <property type="project" value="TreeGrafter"/>
</dbReference>
<dbReference type="STRING" id="1445607.JCM10512_4248"/>
<dbReference type="SUPFAM" id="SSF74650">
    <property type="entry name" value="Galactose mutarotase-like"/>
    <property type="match status" value="1"/>
</dbReference>
<evidence type="ECO:0000256" key="3">
    <source>
        <dbReference type="ARBA" id="ARBA00022837"/>
    </source>
</evidence>
<accession>W4UXW3</accession>
<gene>
    <name evidence="4" type="ORF">JCM10512_4248</name>
</gene>
<proteinExistence type="predicted"/>
<organism evidence="4 5">
    <name type="scientific">Bacteroides reticulotermitis JCM 10512</name>
    <dbReference type="NCBI Taxonomy" id="1445607"/>
    <lineage>
        <taxon>Bacteria</taxon>
        <taxon>Pseudomonadati</taxon>
        <taxon>Bacteroidota</taxon>
        <taxon>Bacteroidia</taxon>
        <taxon>Bacteroidales</taxon>
        <taxon>Bacteroidaceae</taxon>
        <taxon>Bacteroides</taxon>
    </lineage>
</organism>
<dbReference type="PANTHER" id="PTHR10091:SF0">
    <property type="entry name" value="GALACTOSE MUTAROTASE"/>
    <property type="match status" value="1"/>
</dbReference>
<dbReference type="GO" id="GO:0004034">
    <property type="term" value="F:aldose 1-epimerase activity"/>
    <property type="evidence" value="ECO:0007669"/>
    <property type="project" value="TreeGrafter"/>
</dbReference>
<keyword evidence="3" id="KW-0106">Calcium</keyword>
<evidence type="ECO:0000313" key="4">
    <source>
        <dbReference type="EMBL" id="GAE85786.1"/>
    </source>
</evidence>
<dbReference type="GO" id="GO:0033499">
    <property type="term" value="P:galactose catabolic process via UDP-galactose, Leloir pathway"/>
    <property type="evidence" value="ECO:0007669"/>
    <property type="project" value="TreeGrafter"/>
</dbReference>
<dbReference type="PANTHER" id="PTHR10091">
    <property type="entry name" value="ALDOSE-1-EPIMERASE"/>
    <property type="match status" value="1"/>
</dbReference>
<dbReference type="Proteomes" id="UP000019131">
    <property type="component" value="Unassembled WGS sequence"/>
</dbReference>
<dbReference type="Gene3D" id="2.70.98.10">
    <property type="match status" value="1"/>
</dbReference>
<dbReference type="InterPro" id="IPR014718">
    <property type="entry name" value="GH-type_carb-bd"/>
</dbReference>
<dbReference type="GO" id="GO:0030246">
    <property type="term" value="F:carbohydrate binding"/>
    <property type="evidence" value="ECO:0007669"/>
    <property type="project" value="InterPro"/>
</dbReference>
<keyword evidence="5" id="KW-1185">Reference proteome</keyword>
<dbReference type="InterPro" id="IPR008183">
    <property type="entry name" value="Aldose_1/G6P_1-epimerase"/>
</dbReference>
<comment type="cofactor">
    <cofactor evidence="1">
        <name>Ca(2+)</name>
        <dbReference type="ChEBI" id="CHEBI:29108"/>
    </cofactor>
</comment>
<evidence type="ECO:0000256" key="1">
    <source>
        <dbReference type="ARBA" id="ARBA00001913"/>
    </source>
</evidence>
<dbReference type="GO" id="GO:0006006">
    <property type="term" value="P:glucose metabolic process"/>
    <property type="evidence" value="ECO:0007669"/>
    <property type="project" value="TreeGrafter"/>
</dbReference>